<sequence>MDLQADEEMIPGNEEEVDYLLNMDLDLDIREMMMFSTLQLLDYENFSVSVDPCSCHAQSIKNFGMSFHTNADSEIYPLLCSALELDFSVAGTYFVVNSVGSMFTSFAPTFFEKKVESARGMLINVTPDKQNNFLKCIAQIGDLGLVPCDYLREIDVDTDSEIVRMLVKEWFEVAAVIIVHWQESKVASLIN</sequence>
<evidence type="ECO:0000313" key="2">
    <source>
        <dbReference type="Proteomes" id="UP000327402"/>
    </source>
</evidence>
<dbReference type="Proteomes" id="UP000327402">
    <property type="component" value="Segment"/>
</dbReference>
<accession>A0A5H2X3C9</accession>
<protein>
    <submittedName>
        <fullName evidence="1">Uncharacterized protein</fullName>
    </submittedName>
</protein>
<proteinExistence type="predicted"/>
<evidence type="ECO:0000313" key="1">
    <source>
        <dbReference type="EMBL" id="BBJ21557.1"/>
    </source>
</evidence>
<name>A0A5H2X3C9_9ADEN</name>
<reference evidence="1" key="1">
    <citation type="journal article" date="2019" name="Virus">
        <title>Identification of a distinct lineage of aviadenovirus from crane feces.</title>
        <authorList>
            <person name="Mukai Y."/>
            <person name="Tomita Y."/>
            <person name="Kryukov K."/>
            <person name="Nakagawa S."/>
            <person name="Ozawa M."/>
            <person name="Matsui T."/>
            <person name="Tomonaga K."/>
            <person name="Imanishi T."/>
            <person name="Kawaoka Y."/>
            <person name="Watanabe T."/>
            <person name="Horie M."/>
        </authorList>
    </citation>
    <scope>NUCLEOTIDE SEQUENCE</scope>
</reference>
<organism evidence="1">
    <name type="scientific">Crane-associated adenovirus 1</name>
    <dbReference type="NCBI Taxonomy" id="2559941"/>
    <lineage>
        <taxon>Viruses</taxon>
        <taxon>Varidnaviria</taxon>
        <taxon>Bamfordvirae</taxon>
        <taxon>Preplasmiviricota</taxon>
        <taxon>Polisuviricotina</taxon>
        <taxon>Pharingeaviricetes</taxon>
        <taxon>Rowavirales</taxon>
        <taxon>Adenoviridae</taxon>
        <taxon>Aviadenovirus</taxon>
        <taxon>Aviadenovirus gruis</taxon>
    </lineage>
</organism>
<keyword evidence="2" id="KW-1185">Reference proteome</keyword>
<dbReference type="EMBL" id="LC469780">
    <property type="protein sequence ID" value="BBJ21557.1"/>
    <property type="molecule type" value="Genomic_DNA"/>
</dbReference>